<dbReference type="Proteomes" id="UP000285961">
    <property type="component" value="Unassembled WGS sequence"/>
</dbReference>
<dbReference type="GO" id="GO:0005525">
    <property type="term" value="F:GTP binding"/>
    <property type="evidence" value="ECO:0007669"/>
    <property type="project" value="UniProtKB-UniRule"/>
</dbReference>
<comment type="caution">
    <text evidence="12">The sequence shown here is derived from an EMBL/GenBank/DDBJ whole genome shotgun (WGS) entry which is preliminary data.</text>
</comment>
<evidence type="ECO:0000256" key="2">
    <source>
        <dbReference type="ARBA" id="ARBA00022490"/>
    </source>
</evidence>
<dbReference type="GO" id="GO:0003924">
    <property type="term" value="F:GTPase activity"/>
    <property type="evidence" value="ECO:0007669"/>
    <property type="project" value="UniProtKB-UniRule"/>
</dbReference>
<sequence length="311" mass="33694">MNEKNRVGIIARLRTRLSKAREGFAKRVRNVLRKGAIDEDVFEELEATLIQADMGVKTTHQLVEKMRERVKSDRLTDAEQLYTVLEEELVALMSQPSTDAHSAVQSASPHVALVIGVNGVGKTTTIAKLAHMHRLDGKKVVVAAADTFRAAAIEQLEIWAQRAGADIVKHKSGADPAAVAYDALAAAIARKCDQVIIDTAGRLHTKTNLMEELKKIKRVLGKLDPSAPHEVLMVLDATTGQNALSQARLFTEALGVTGIILTKLDGTAKGGIVVAIHQEFGIPVKFIGVGESLDDLKPFAPTEFVKALFED</sequence>
<evidence type="ECO:0000256" key="8">
    <source>
        <dbReference type="ARBA" id="ARBA00048027"/>
    </source>
</evidence>
<dbReference type="PROSITE" id="PS00300">
    <property type="entry name" value="SRP54"/>
    <property type="match status" value="1"/>
</dbReference>
<evidence type="ECO:0000256" key="3">
    <source>
        <dbReference type="ARBA" id="ARBA00022741"/>
    </source>
</evidence>
<dbReference type="SMART" id="SM00963">
    <property type="entry name" value="SRP54_N"/>
    <property type="match status" value="1"/>
</dbReference>
<dbReference type="Pfam" id="PF00448">
    <property type="entry name" value="SRP54"/>
    <property type="match status" value="1"/>
</dbReference>
<evidence type="ECO:0000313" key="12">
    <source>
        <dbReference type="EMBL" id="RJP75269.1"/>
    </source>
</evidence>
<feature type="binding site" evidence="10">
    <location>
        <begin position="116"/>
        <end position="123"/>
    </location>
    <ligand>
        <name>GTP</name>
        <dbReference type="ChEBI" id="CHEBI:37565"/>
    </ligand>
</feature>
<dbReference type="InterPro" id="IPR027417">
    <property type="entry name" value="P-loop_NTPase"/>
</dbReference>
<reference evidence="12 13" key="1">
    <citation type="journal article" date="2017" name="ISME J.">
        <title>Energy and carbon metabolisms in a deep terrestrial subsurface fluid microbial community.</title>
        <authorList>
            <person name="Momper L."/>
            <person name="Jungbluth S.P."/>
            <person name="Lee M.D."/>
            <person name="Amend J.P."/>
        </authorList>
    </citation>
    <scope>NUCLEOTIDE SEQUENCE [LARGE SCALE GENOMIC DNA]</scope>
    <source>
        <strain evidence="12">SURF_17</strain>
    </source>
</reference>
<dbReference type="SUPFAM" id="SSF52540">
    <property type="entry name" value="P-loop containing nucleoside triphosphate hydrolases"/>
    <property type="match status" value="1"/>
</dbReference>
<keyword evidence="2 10" id="KW-0963">Cytoplasm</keyword>
<keyword evidence="6 10" id="KW-0472">Membrane</keyword>
<dbReference type="InterPro" id="IPR042101">
    <property type="entry name" value="SRP54_N_sf"/>
</dbReference>
<name>A0A419F9A9_9BACT</name>
<dbReference type="HAMAP" id="MF_00920">
    <property type="entry name" value="FtsY"/>
    <property type="match status" value="1"/>
</dbReference>
<protein>
    <recommendedName>
        <fullName evidence="10">Signal recognition particle receptor FtsY</fullName>
        <shortName evidence="10">SRP receptor</shortName>
        <ecNumber evidence="10">3.6.5.4</ecNumber>
    </recommendedName>
</protein>
<evidence type="ECO:0000259" key="11">
    <source>
        <dbReference type="PROSITE" id="PS00300"/>
    </source>
</evidence>
<evidence type="ECO:0000256" key="1">
    <source>
        <dbReference type="ARBA" id="ARBA00022475"/>
    </source>
</evidence>
<dbReference type="NCBIfam" id="TIGR00064">
    <property type="entry name" value="ftsY"/>
    <property type="match status" value="1"/>
</dbReference>
<organism evidence="12 13">
    <name type="scientific">Candidatus Abyssobacteria bacterium SURF_17</name>
    <dbReference type="NCBI Taxonomy" id="2093361"/>
    <lineage>
        <taxon>Bacteria</taxon>
        <taxon>Pseudomonadati</taxon>
        <taxon>Candidatus Hydrogenedentota</taxon>
        <taxon>Candidatus Abyssobacteria</taxon>
    </lineage>
</organism>
<evidence type="ECO:0000256" key="6">
    <source>
        <dbReference type="ARBA" id="ARBA00023136"/>
    </source>
</evidence>
<evidence type="ECO:0000256" key="5">
    <source>
        <dbReference type="ARBA" id="ARBA00023134"/>
    </source>
</evidence>
<dbReference type="InterPro" id="IPR004390">
    <property type="entry name" value="SR_rcpt_FtsY"/>
</dbReference>
<dbReference type="SMART" id="SM00962">
    <property type="entry name" value="SRP54"/>
    <property type="match status" value="1"/>
</dbReference>
<accession>A0A419F9A9</accession>
<dbReference type="GO" id="GO:0006614">
    <property type="term" value="P:SRP-dependent cotranslational protein targeting to membrane"/>
    <property type="evidence" value="ECO:0007669"/>
    <property type="project" value="InterPro"/>
</dbReference>
<dbReference type="EC" id="3.6.5.4" evidence="10"/>
<dbReference type="GO" id="GO:0005047">
    <property type="term" value="F:signal recognition particle binding"/>
    <property type="evidence" value="ECO:0007669"/>
    <property type="project" value="TreeGrafter"/>
</dbReference>
<dbReference type="FunFam" id="3.40.50.300:FF:000053">
    <property type="entry name" value="Signal recognition particle receptor FtsY"/>
    <property type="match status" value="1"/>
</dbReference>
<dbReference type="SMART" id="SM00382">
    <property type="entry name" value="AAA"/>
    <property type="match status" value="1"/>
</dbReference>
<evidence type="ECO:0000313" key="13">
    <source>
        <dbReference type="Proteomes" id="UP000285961"/>
    </source>
</evidence>
<evidence type="ECO:0000256" key="10">
    <source>
        <dbReference type="HAMAP-Rule" id="MF_00920"/>
    </source>
</evidence>
<dbReference type="FunFam" id="1.20.120.140:FF:000002">
    <property type="entry name" value="Signal recognition particle receptor FtsY"/>
    <property type="match status" value="1"/>
</dbReference>
<comment type="function">
    <text evidence="9">Involved in targeting and insertion of nascent membrane proteins into the cytoplasmic membrane. Acts as a receptor for the complex formed by the signal recognition particle (SRP) and the ribosome-nascent chain (RNC). Interaction with SRP-RNC leads to the transfer of the RNC complex to the Sec translocase for insertion into the membrane, the hydrolysis of GTP by both Ffh and FtsY, and the dissociation of the SRP-FtsY complex into the individual components.</text>
</comment>
<comment type="subcellular location">
    <subcellularLocation>
        <location evidence="10">Cell membrane</location>
        <topology evidence="10">Peripheral membrane protein</topology>
        <orientation evidence="10">Cytoplasmic side</orientation>
    </subcellularLocation>
    <subcellularLocation>
        <location evidence="10">Cytoplasm</location>
    </subcellularLocation>
</comment>
<keyword evidence="7 10" id="KW-0675">Receptor</keyword>
<dbReference type="InterPro" id="IPR000897">
    <property type="entry name" value="SRP54_GTPase_dom"/>
</dbReference>
<keyword evidence="1 10" id="KW-1003">Cell membrane</keyword>
<gene>
    <name evidence="10 12" type="primary">ftsY</name>
    <name evidence="12" type="ORF">C4532_00645</name>
</gene>
<proteinExistence type="inferred from homology"/>
<dbReference type="InterPro" id="IPR036225">
    <property type="entry name" value="SRP/SRP_N"/>
</dbReference>
<feature type="domain" description="SRP54-type proteins GTP-binding" evidence="11">
    <location>
        <begin position="283"/>
        <end position="296"/>
    </location>
</feature>
<dbReference type="GO" id="GO:0005737">
    <property type="term" value="C:cytoplasm"/>
    <property type="evidence" value="ECO:0007669"/>
    <property type="project" value="UniProtKB-SubCell"/>
</dbReference>
<dbReference type="PANTHER" id="PTHR43134">
    <property type="entry name" value="SIGNAL RECOGNITION PARTICLE RECEPTOR SUBUNIT ALPHA"/>
    <property type="match status" value="1"/>
</dbReference>
<dbReference type="Gene3D" id="3.40.50.300">
    <property type="entry name" value="P-loop containing nucleotide triphosphate hydrolases"/>
    <property type="match status" value="1"/>
</dbReference>
<keyword evidence="5 10" id="KW-0342">GTP-binding</keyword>
<dbReference type="GO" id="GO:0005886">
    <property type="term" value="C:plasma membrane"/>
    <property type="evidence" value="ECO:0007669"/>
    <property type="project" value="UniProtKB-SubCell"/>
</dbReference>
<keyword evidence="4 10" id="KW-0378">Hydrolase</keyword>
<dbReference type="Gene3D" id="1.20.120.140">
    <property type="entry name" value="Signal recognition particle SRP54, nucleotide-binding domain"/>
    <property type="match status" value="1"/>
</dbReference>
<dbReference type="InterPro" id="IPR003593">
    <property type="entry name" value="AAA+_ATPase"/>
</dbReference>
<dbReference type="InterPro" id="IPR013822">
    <property type="entry name" value="Signal_recog_particl_SRP54_hlx"/>
</dbReference>
<comment type="catalytic activity">
    <reaction evidence="8 10">
        <text>GTP + H2O = GDP + phosphate + H(+)</text>
        <dbReference type="Rhea" id="RHEA:19669"/>
        <dbReference type="ChEBI" id="CHEBI:15377"/>
        <dbReference type="ChEBI" id="CHEBI:15378"/>
        <dbReference type="ChEBI" id="CHEBI:37565"/>
        <dbReference type="ChEBI" id="CHEBI:43474"/>
        <dbReference type="ChEBI" id="CHEBI:58189"/>
        <dbReference type="EC" id="3.6.5.4"/>
    </reaction>
</comment>
<keyword evidence="3 10" id="KW-0547">Nucleotide-binding</keyword>
<comment type="subunit">
    <text evidence="10">Part of the signal recognition particle protein translocation system, which is composed of SRP and FtsY.</text>
</comment>
<evidence type="ECO:0000256" key="4">
    <source>
        <dbReference type="ARBA" id="ARBA00022801"/>
    </source>
</evidence>
<feature type="binding site" evidence="10">
    <location>
        <begin position="198"/>
        <end position="202"/>
    </location>
    <ligand>
        <name>GTP</name>
        <dbReference type="ChEBI" id="CHEBI:37565"/>
    </ligand>
</feature>
<dbReference type="SUPFAM" id="SSF47364">
    <property type="entry name" value="Domain of the SRP/SRP receptor G-proteins"/>
    <property type="match status" value="1"/>
</dbReference>
<comment type="similarity">
    <text evidence="10">Belongs to the GTP-binding SRP family. FtsY subfamily.</text>
</comment>
<dbReference type="AlphaFoldDB" id="A0A419F9A9"/>
<evidence type="ECO:0000256" key="7">
    <source>
        <dbReference type="ARBA" id="ARBA00023170"/>
    </source>
</evidence>
<dbReference type="PANTHER" id="PTHR43134:SF1">
    <property type="entry name" value="SIGNAL RECOGNITION PARTICLE RECEPTOR SUBUNIT ALPHA"/>
    <property type="match status" value="1"/>
</dbReference>
<evidence type="ECO:0000256" key="9">
    <source>
        <dbReference type="ARBA" id="ARBA00053570"/>
    </source>
</evidence>
<dbReference type="Pfam" id="PF02881">
    <property type="entry name" value="SRP54_N"/>
    <property type="match status" value="1"/>
</dbReference>
<dbReference type="EMBL" id="QZKI01000005">
    <property type="protein sequence ID" value="RJP75269.1"/>
    <property type="molecule type" value="Genomic_DNA"/>
</dbReference>
<feature type="binding site" evidence="10">
    <location>
        <begin position="262"/>
        <end position="265"/>
    </location>
    <ligand>
        <name>GTP</name>
        <dbReference type="ChEBI" id="CHEBI:37565"/>
    </ligand>
</feature>